<dbReference type="AlphaFoldDB" id="A0A379F323"/>
<name>A0A379F323_9BACT</name>
<evidence type="ECO:0000313" key="1">
    <source>
        <dbReference type="EMBL" id="SUC13049.1"/>
    </source>
</evidence>
<reference evidence="1 2" key="1">
    <citation type="submission" date="2018-06" db="EMBL/GenBank/DDBJ databases">
        <authorList>
            <consortium name="Pathogen Informatics"/>
            <person name="Doyle S."/>
        </authorList>
    </citation>
    <scope>NUCLEOTIDE SEQUENCE [LARGE SCALE GENOMIC DNA]</scope>
    <source>
        <strain evidence="1 2">NCTC13043</strain>
    </source>
</reference>
<proteinExistence type="predicted"/>
<gene>
    <name evidence="1" type="ORF">NCTC13043_01673</name>
</gene>
<organism evidence="1 2">
    <name type="scientific">Prevotella pallens</name>
    <dbReference type="NCBI Taxonomy" id="60133"/>
    <lineage>
        <taxon>Bacteria</taxon>
        <taxon>Pseudomonadati</taxon>
        <taxon>Bacteroidota</taxon>
        <taxon>Bacteroidia</taxon>
        <taxon>Bacteroidales</taxon>
        <taxon>Prevotellaceae</taxon>
        <taxon>Prevotella</taxon>
    </lineage>
</organism>
<protein>
    <submittedName>
        <fullName evidence="1">Uncharacterized protein</fullName>
    </submittedName>
</protein>
<dbReference type="Proteomes" id="UP000254235">
    <property type="component" value="Unassembled WGS sequence"/>
</dbReference>
<accession>A0A379F323</accession>
<evidence type="ECO:0000313" key="2">
    <source>
        <dbReference type="Proteomes" id="UP000254235"/>
    </source>
</evidence>
<sequence length="47" mass="5138">MSLKMMTIDKLRFISEASQNDKSSLGVVVAPTLDCDNKSLVILSLPQ</sequence>
<dbReference type="EMBL" id="UGTP01000001">
    <property type="protein sequence ID" value="SUC13049.1"/>
    <property type="molecule type" value="Genomic_DNA"/>
</dbReference>